<proteinExistence type="predicted"/>
<evidence type="ECO:0000313" key="1">
    <source>
        <dbReference type="EMBL" id="GBM13280.1"/>
    </source>
</evidence>
<comment type="caution">
    <text evidence="1">The sequence shown here is derived from an EMBL/GenBank/DDBJ whole genome shotgun (WGS) entry which is preliminary data.</text>
</comment>
<dbReference type="Proteomes" id="UP000499080">
    <property type="component" value="Unassembled WGS sequence"/>
</dbReference>
<dbReference type="OrthoDB" id="6781249at2759"/>
<protein>
    <submittedName>
        <fullName evidence="1">Uncharacterized protein</fullName>
    </submittedName>
</protein>
<name>A0A4Y2D998_ARAVE</name>
<accession>A0A4Y2D998</accession>
<dbReference type="Pfam" id="PF05380">
    <property type="entry name" value="Peptidase_A17"/>
    <property type="match status" value="1"/>
</dbReference>
<dbReference type="AlphaFoldDB" id="A0A4Y2D998"/>
<dbReference type="PANTHER" id="PTHR47331:SF1">
    <property type="entry name" value="GAG-LIKE PROTEIN"/>
    <property type="match status" value="1"/>
</dbReference>
<dbReference type="PANTHER" id="PTHR47331">
    <property type="entry name" value="PHD-TYPE DOMAIN-CONTAINING PROTEIN"/>
    <property type="match status" value="1"/>
</dbReference>
<dbReference type="EMBL" id="BGPR01000325">
    <property type="protein sequence ID" value="GBM13280.1"/>
    <property type="molecule type" value="Genomic_DNA"/>
</dbReference>
<reference evidence="1 2" key="1">
    <citation type="journal article" date="2019" name="Sci. Rep.">
        <title>Orb-weaving spider Araneus ventricosus genome elucidates the spidroin gene catalogue.</title>
        <authorList>
            <person name="Kono N."/>
            <person name="Nakamura H."/>
            <person name="Ohtoshi R."/>
            <person name="Moran D.A.P."/>
            <person name="Shinohara A."/>
            <person name="Yoshida Y."/>
            <person name="Fujiwara M."/>
            <person name="Mori M."/>
            <person name="Tomita M."/>
            <person name="Arakawa K."/>
        </authorList>
    </citation>
    <scope>NUCLEOTIDE SEQUENCE [LARGE SCALE GENOMIC DNA]</scope>
</reference>
<gene>
    <name evidence="1" type="ORF">AVEN_226269_1</name>
</gene>
<keyword evidence="2" id="KW-1185">Reference proteome</keyword>
<organism evidence="1 2">
    <name type="scientific">Araneus ventricosus</name>
    <name type="common">Orbweaver spider</name>
    <name type="synonym">Epeira ventricosa</name>
    <dbReference type="NCBI Taxonomy" id="182803"/>
    <lineage>
        <taxon>Eukaryota</taxon>
        <taxon>Metazoa</taxon>
        <taxon>Ecdysozoa</taxon>
        <taxon>Arthropoda</taxon>
        <taxon>Chelicerata</taxon>
        <taxon>Arachnida</taxon>
        <taxon>Araneae</taxon>
        <taxon>Araneomorphae</taxon>
        <taxon>Entelegynae</taxon>
        <taxon>Araneoidea</taxon>
        <taxon>Araneidae</taxon>
        <taxon>Araneus</taxon>
    </lineage>
</organism>
<evidence type="ECO:0000313" key="2">
    <source>
        <dbReference type="Proteomes" id="UP000499080"/>
    </source>
</evidence>
<dbReference type="InterPro" id="IPR008042">
    <property type="entry name" value="Retrotrans_Pao"/>
</dbReference>
<sequence>MKLEFLKWFGELGFLKNLSVSRCFYPASSGQHGISVHTFCDASQFAYAVAVFVRIECADVAQVNLLAAKSRVAPVKTITISLLQLATDDADVHIVKTAIETHEKIKKQVVVIGQGVDLLVLPTALIPDYMDILILKEGNDKFKYMFYSSKDLRNSNLVIECKKSILFPHAISGCDTTSEFYEKGKLQAVQLFNHSKNLYMYTNICIPKCVY</sequence>